<evidence type="ECO:0000313" key="2">
    <source>
        <dbReference type="EMBL" id="KAF0305591.1"/>
    </source>
</evidence>
<keyword evidence="1" id="KW-0732">Signal</keyword>
<name>A0A6A4WU32_AMPAM</name>
<dbReference type="EMBL" id="VIIS01000739">
    <property type="protein sequence ID" value="KAF0305591.1"/>
    <property type="molecule type" value="Genomic_DNA"/>
</dbReference>
<protein>
    <submittedName>
        <fullName evidence="2">Uncharacterized protein</fullName>
    </submittedName>
</protein>
<proteinExistence type="predicted"/>
<evidence type="ECO:0000313" key="3">
    <source>
        <dbReference type="Proteomes" id="UP000440578"/>
    </source>
</evidence>
<feature type="signal peptide" evidence="1">
    <location>
        <begin position="1"/>
        <end position="19"/>
    </location>
</feature>
<dbReference type="Proteomes" id="UP000440578">
    <property type="component" value="Unassembled WGS sequence"/>
</dbReference>
<feature type="chain" id="PRO_5025556097" evidence="1">
    <location>
        <begin position="20"/>
        <end position="67"/>
    </location>
</feature>
<reference evidence="2 3" key="1">
    <citation type="submission" date="2019-07" db="EMBL/GenBank/DDBJ databases">
        <title>Draft genome assembly of a fouling barnacle, Amphibalanus amphitrite (Darwin, 1854): The first reference genome for Thecostraca.</title>
        <authorList>
            <person name="Kim W."/>
        </authorList>
    </citation>
    <scope>NUCLEOTIDE SEQUENCE [LARGE SCALE GENOMIC DNA]</scope>
    <source>
        <strain evidence="2">SNU_AA5</strain>
        <tissue evidence="2">Soma without cirri and trophi</tissue>
    </source>
</reference>
<keyword evidence="3" id="KW-1185">Reference proteome</keyword>
<evidence type="ECO:0000256" key="1">
    <source>
        <dbReference type="SAM" id="SignalP"/>
    </source>
</evidence>
<comment type="caution">
    <text evidence="2">The sequence shown here is derived from an EMBL/GenBank/DDBJ whole genome shotgun (WGS) entry which is preliminary data.</text>
</comment>
<dbReference type="AlphaFoldDB" id="A0A6A4WU32"/>
<accession>A0A6A4WU32</accession>
<organism evidence="2 3">
    <name type="scientific">Amphibalanus amphitrite</name>
    <name type="common">Striped barnacle</name>
    <name type="synonym">Balanus amphitrite</name>
    <dbReference type="NCBI Taxonomy" id="1232801"/>
    <lineage>
        <taxon>Eukaryota</taxon>
        <taxon>Metazoa</taxon>
        <taxon>Ecdysozoa</taxon>
        <taxon>Arthropoda</taxon>
        <taxon>Crustacea</taxon>
        <taxon>Multicrustacea</taxon>
        <taxon>Cirripedia</taxon>
        <taxon>Thoracica</taxon>
        <taxon>Thoracicalcarea</taxon>
        <taxon>Balanomorpha</taxon>
        <taxon>Balanoidea</taxon>
        <taxon>Balanidae</taxon>
        <taxon>Amphibalaninae</taxon>
        <taxon>Amphibalanus</taxon>
    </lineage>
</organism>
<gene>
    <name evidence="2" type="ORF">FJT64_022784</name>
</gene>
<sequence length="67" mass="7392">MRFLGVFFVLCALLALAAAQVDPASSSQEEICGGTTNEPCPSYEPYCCRYAFSDQCICQREQCQQPC</sequence>